<dbReference type="SUPFAM" id="SSF54523">
    <property type="entry name" value="Pili subunits"/>
    <property type="match status" value="1"/>
</dbReference>
<evidence type="ECO:0000256" key="11">
    <source>
        <dbReference type="SAM" id="Phobius"/>
    </source>
</evidence>
<evidence type="ECO:0000256" key="6">
    <source>
        <dbReference type="ARBA" id="ARBA00022692"/>
    </source>
</evidence>
<dbReference type="Gene3D" id="3.55.40.10">
    <property type="entry name" value="minor pseudopilin epsh domain"/>
    <property type="match status" value="1"/>
</dbReference>
<evidence type="ECO:0000313" key="13">
    <source>
        <dbReference type="EMBL" id="GLK87589.1"/>
    </source>
</evidence>
<evidence type="ECO:0000256" key="7">
    <source>
        <dbReference type="ARBA" id="ARBA00022989"/>
    </source>
</evidence>
<feature type="domain" description="General secretion pathway GspH" evidence="12">
    <location>
        <begin position="47"/>
        <end position="153"/>
    </location>
</feature>
<reference evidence="13" key="1">
    <citation type="journal article" date="2014" name="Int. J. Syst. Evol. Microbiol.">
        <title>Complete genome sequence of Corynebacterium casei LMG S-19264T (=DSM 44701T), isolated from a smear-ripened cheese.</title>
        <authorList>
            <consortium name="US DOE Joint Genome Institute (JGI-PGF)"/>
            <person name="Walter F."/>
            <person name="Albersmeier A."/>
            <person name="Kalinowski J."/>
            <person name="Ruckert C."/>
        </authorList>
    </citation>
    <scope>NUCLEOTIDE SEQUENCE</scope>
    <source>
        <strain evidence="13">VKM B-2935</strain>
    </source>
</reference>
<dbReference type="EMBL" id="BSFN01000001">
    <property type="protein sequence ID" value="GLK87589.1"/>
    <property type="molecule type" value="Genomic_DNA"/>
</dbReference>
<keyword evidence="4" id="KW-0488">Methylation</keyword>
<evidence type="ECO:0000256" key="10">
    <source>
        <dbReference type="ARBA" id="ARBA00030775"/>
    </source>
</evidence>
<sequence>MAPRLSHGLTLPELLITLCLLAIIVSIAMPSLDRHVHSNRQETQRHSLLSHLKTARSEAITGNHRVELCGSSNGQQCDHRWSEGWLMRNPITQTVLRFSPQPGRDQLRWTGAGQANQTIVFQANGTMISSNGRFVLCSAERRVAWQLVINRQGRIRQSTGLESGQSDSDLCG</sequence>
<accession>A0A9W6K4Y3</accession>
<keyword evidence="3" id="KW-1003">Cell membrane</keyword>
<dbReference type="InterPro" id="IPR022346">
    <property type="entry name" value="T2SS_GspH"/>
</dbReference>
<keyword evidence="5" id="KW-0997">Cell inner membrane</keyword>
<proteinExistence type="inferred from homology"/>
<evidence type="ECO:0000256" key="9">
    <source>
        <dbReference type="ARBA" id="ARBA00025772"/>
    </source>
</evidence>
<dbReference type="InterPro" id="IPR045584">
    <property type="entry name" value="Pilin-like"/>
</dbReference>
<evidence type="ECO:0000256" key="5">
    <source>
        <dbReference type="ARBA" id="ARBA00022519"/>
    </source>
</evidence>
<evidence type="ECO:0000256" key="4">
    <source>
        <dbReference type="ARBA" id="ARBA00022481"/>
    </source>
</evidence>
<evidence type="ECO:0000313" key="14">
    <source>
        <dbReference type="Proteomes" id="UP001143328"/>
    </source>
</evidence>
<keyword evidence="14" id="KW-1185">Reference proteome</keyword>
<evidence type="ECO:0000256" key="2">
    <source>
        <dbReference type="ARBA" id="ARBA00021549"/>
    </source>
</evidence>
<dbReference type="InterPro" id="IPR012902">
    <property type="entry name" value="N_methyl_site"/>
</dbReference>
<keyword evidence="6 11" id="KW-0812">Transmembrane</keyword>
<evidence type="ECO:0000256" key="3">
    <source>
        <dbReference type="ARBA" id="ARBA00022475"/>
    </source>
</evidence>
<dbReference type="GO" id="GO:0015627">
    <property type="term" value="C:type II protein secretion system complex"/>
    <property type="evidence" value="ECO:0007669"/>
    <property type="project" value="InterPro"/>
</dbReference>
<protein>
    <recommendedName>
        <fullName evidence="2">Type II secretion system protein H</fullName>
    </recommendedName>
    <alternativeName>
        <fullName evidence="10">General secretion pathway protein H</fullName>
    </alternativeName>
</protein>
<dbReference type="GO" id="GO:0005886">
    <property type="term" value="C:plasma membrane"/>
    <property type="evidence" value="ECO:0007669"/>
    <property type="project" value="UniProtKB-SubCell"/>
</dbReference>
<dbReference type="GO" id="GO:0015628">
    <property type="term" value="P:protein secretion by the type II secretion system"/>
    <property type="evidence" value="ECO:0007669"/>
    <property type="project" value="InterPro"/>
</dbReference>
<comment type="caution">
    <text evidence="13">The sequence shown here is derived from an EMBL/GenBank/DDBJ whole genome shotgun (WGS) entry which is preliminary data.</text>
</comment>
<organism evidence="13 14">
    <name type="scientific">Pseudomonas turukhanskensis</name>
    <dbReference type="NCBI Taxonomy" id="1806536"/>
    <lineage>
        <taxon>Bacteria</taxon>
        <taxon>Pseudomonadati</taxon>
        <taxon>Pseudomonadota</taxon>
        <taxon>Gammaproteobacteria</taxon>
        <taxon>Pseudomonadales</taxon>
        <taxon>Pseudomonadaceae</taxon>
        <taxon>Pseudomonas</taxon>
    </lineage>
</organism>
<gene>
    <name evidence="13" type="primary">fimT_1</name>
    <name evidence="13" type="ORF">GCM10017655_06510</name>
</gene>
<dbReference type="Pfam" id="PF12019">
    <property type="entry name" value="GspH"/>
    <property type="match status" value="1"/>
</dbReference>
<name>A0A9W6K4Y3_9PSED</name>
<dbReference type="AlphaFoldDB" id="A0A9W6K4Y3"/>
<dbReference type="NCBIfam" id="TIGR02532">
    <property type="entry name" value="IV_pilin_GFxxxE"/>
    <property type="match status" value="1"/>
</dbReference>
<dbReference type="RefSeq" id="WP_271193829.1">
    <property type="nucleotide sequence ID" value="NZ_BSFN01000001.1"/>
</dbReference>
<reference evidence="13" key="2">
    <citation type="submission" date="2023-01" db="EMBL/GenBank/DDBJ databases">
        <authorList>
            <person name="Sun Q."/>
            <person name="Evtushenko L."/>
        </authorList>
    </citation>
    <scope>NUCLEOTIDE SEQUENCE</scope>
    <source>
        <strain evidence="13">VKM B-2935</strain>
    </source>
</reference>
<evidence type="ECO:0000256" key="8">
    <source>
        <dbReference type="ARBA" id="ARBA00023136"/>
    </source>
</evidence>
<keyword evidence="8 11" id="KW-0472">Membrane</keyword>
<evidence type="ECO:0000256" key="1">
    <source>
        <dbReference type="ARBA" id="ARBA00004377"/>
    </source>
</evidence>
<evidence type="ECO:0000259" key="12">
    <source>
        <dbReference type="Pfam" id="PF12019"/>
    </source>
</evidence>
<comment type="subcellular location">
    <subcellularLocation>
        <location evidence="1">Cell inner membrane</location>
        <topology evidence="1">Single-pass membrane protein</topology>
    </subcellularLocation>
</comment>
<feature type="transmembrane region" description="Helical" evidence="11">
    <location>
        <begin position="14"/>
        <end position="32"/>
    </location>
</feature>
<dbReference type="Proteomes" id="UP001143328">
    <property type="component" value="Unassembled WGS sequence"/>
</dbReference>
<comment type="similarity">
    <text evidence="9">Belongs to the GSP H family.</text>
</comment>
<keyword evidence="7 11" id="KW-1133">Transmembrane helix</keyword>